<accession>A0A550BYP9</accession>
<dbReference type="OrthoDB" id="3250313at2759"/>
<keyword evidence="2" id="KW-1185">Reference proteome</keyword>
<organism evidence="1 2">
    <name type="scientific">Schizophyllum amplum</name>
    <dbReference type="NCBI Taxonomy" id="97359"/>
    <lineage>
        <taxon>Eukaryota</taxon>
        <taxon>Fungi</taxon>
        <taxon>Dikarya</taxon>
        <taxon>Basidiomycota</taxon>
        <taxon>Agaricomycotina</taxon>
        <taxon>Agaricomycetes</taxon>
        <taxon>Agaricomycetidae</taxon>
        <taxon>Agaricales</taxon>
        <taxon>Schizophyllaceae</taxon>
        <taxon>Schizophyllum</taxon>
    </lineage>
</organism>
<name>A0A550BYP9_9AGAR</name>
<dbReference type="EMBL" id="VDMD01000044">
    <property type="protein sequence ID" value="TRM57691.1"/>
    <property type="molecule type" value="Genomic_DNA"/>
</dbReference>
<gene>
    <name evidence="1" type="ORF">BD626DRAFT_411547</name>
</gene>
<evidence type="ECO:0000313" key="2">
    <source>
        <dbReference type="Proteomes" id="UP000320762"/>
    </source>
</evidence>
<evidence type="ECO:0000313" key="1">
    <source>
        <dbReference type="EMBL" id="TRM57691.1"/>
    </source>
</evidence>
<comment type="caution">
    <text evidence="1">The sequence shown here is derived from an EMBL/GenBank/DDBJ whole genome shotgun (WGS) entry which is preliminary data.</text>
</comment>
<dbReference type="AlphaFoldDB" id="A0A550BYP9"/>
<feature type="non-terminal residue" evidence="1">
    <location>
        <position position="1"/>
    </location>
</feature>
<sequence length="144" mass="16482">YLDVVELWTSLELKHGFAANKGATSKGSAPRPELLEKWIRSGRAPRVKKLPVVSDAKEFEAEVWLWWTAMQPEWRKIDADGRPSEDRDIGEGDWGLLSIYGQNGMLNAVAVLCWWGLALPPTQSQSWHRFLADVRWVCEELMDM</sequence>
<protein>
    <submittedName>
        <fullName evidence="1">Uncharacterized protein</fullName>
    </submittedName>
</protein>
<proteinExistence type="predicted"/>
<dbReference type="STRING" id="97359.A0A550BYP9"/>
<dbReference type="Proteomes" id="UP000320762">
    <property type="component" value="Unassembled WGS sequence"/>
</dbReference>
<reference evidence="1 2" key="1">
    <citation type="journal article" date="2019" name="New Phytol.">
        <title>Comparative genomics reveals unique wood-decay strategies and fruiting body development in the Schizophyllaceae.</title>
        <authorList>
            <person name="Almasi E."/>
            <person name="Sahu N."/>
            <person name="Krizsan K."/>
            <person name="Balint B."/>
            <person name="Kovacs G.M."/>
            <person name="Kiss B."/>
            <person name="Cseklye J."/>
            <person name="Drula E."/>
            <person name="Henrissat B."/>
            <person name="Nagy I."/>
            <person name="Chovatia M."/>
            <person name="Adam C."/>
            <person name="LaButti K."/>
            <person name="Lipzen A."/>
            <person name="Riley R."/>
            <person name="Grigoriev I.V."/>
            <person name="Nagy L.G."/>
        </authorList>
    </citation>
    <scope>NUCLEOTIDE SEQUENCE [LARGE SCALE GENOMIC DNA]</scope>
    <source>
        <strain evidence="1 2">NL-1724</strain>
    </source>
</reference>